<dbReference type="AlphaFoldDB" id="A0A1S1JC65"/>
<name>A0A1S1JC65_9FLAO</name>
<accession>A0A1S1JC65</accession>
<evidence type="ECO:0000313" key="3">
    <source>
        <dbReference type="EMBL" id="OXB17114.1"/>
    </source>
</evidence>
<dbReference type="EMBL" id="MUHG01000026">
    <property type="protein sequence ID" value="OXB17114.1"/>
    <property type="molecule type" value="Genomic_DNA"/>
</dbReference>
<dbReference type="EMBL" id="MIKE01000022">
    <property type="protein sequence ID" value="OHT45853.1"/>
    <property type="molecule type" value="Genomic_DNA"/>
</dbReference>
<gene>
    <name evidence="3" type="ORF">B0A71_17765</name>
    <name evidence="2" type="ORF">BHE19_08475</name>
</gene>
<keyword evidence="1" id="KW-0812">Transmembrane</keyword>
<keyword evidence="5" id="KW-1185">Reference proteome</keyword>
<organism evidence="2 4">
    <name type="scientific">Flavobacterium tructae</name>
    <dbReference type="NCBI Taxonomy" id="1114873"/>
    <lineage>
        <taxon>Bacteria</taxon>
        <taxon>Pseudomonadati</taxon>
        <taxon>Bacteroidota</taxon>
        <taxon>Flavobacteriia</taxon>
        <taxon>Flavobacteriales</taxon>
        <taxon>Flavobacteriaceae</taxon>
        <taxon>Flavobacterium</taxon>
    </lineage>
</organism>
<proteinExistence type="predicted"/>
<sequence>MLPLITWNKPFSAPVEWQVYKYFKKKYLNYKEQKLLVNFNNLILAGTGLVPMFFADDLTMLI</sequence>
<evidence type="ECO:0000313" key="4">
    <source>
        <dbReference type="Proteomes" id="UP000180252"/>
    </source>
</evidence>
<dbReference type="Proteomes" id="UP000180252">
    <property type="component" value="Unassembled WGS sequence"/>
</dbReference>
<keyword evidence="1" id="KW-1133">Transmembrane helix</keyword>
<comment type="caution">
    <text evidence="2">The sequence shown here is derived from an EMBL/GenBank/DDBJ whole genome shotgun (WGS) entry which is preliminary data.</text>
</comment>
<reference evidence="4" key="1">
    <citation type="submission" date="2016-09" db="EMBL/GenBank/DDBJ databases">
        <authorList>
            <person name="Chen S."/>
            <person name="Walker E."/>
        </authorList>
    </citation>
    <scope>NUCLEOTIDE SEQUENCE [LARGE SCALE GENOMIC DNA]</scope>
    <source>
        <strain evidence="4">MSU</strain>
    </source>
</reference>
<reference evidence="2" key="2">
    <citation type="submission" date="2016-09" db="EMBL/GenBank/DDBJ databases">
        <authorList>
            <person name="Capua I."/>
            <person name="De Benedictis P."/>
            <person name="Joannis T."/>
            <person name="Lombin L.H."/>
            <person name="Cattoli G."/>
        </authorList>
    </citation>
    <scope>NUCLEOTIDE SEQUENCE [LARGE SCALE GENOMIC DNA]</scope>
    <source>
        <strain evidence="2">MSU</strain>
    </source>
</reference>
<evidence type="ECO:0000256" key="1">
    <source>
        <dbReference type="SAM" id="Phobius"/>
    </source>
</evidence>
<protein>
    <submittedName>
        <fullName evidence="2">Uncharacterized protein</fullName>
    </submittedName>
</protein>
<reference evidence="3 5" key="3">
    <citation type="submission" date="2016-11" db="EMBL/GenBank/DDBJ databases">
        <title>Whole genomes of Flavobacteriaceae.</title>
        <authorList>
            <person name="Stine C."/>
            <person name="Li C."/>
            <person name="Tadesse D."/>
        </authorList>
    </citation>
    <scope>NUCLEOTIDE SEQUENCE [LARGE SCALE GENOMIC DNA]</scope>
    <source>
        <strain evidence="3 5">ATCC BAA-2541</strain>
    </source>
</reference>
<evidence type="ECO:0000313" key="2">
    <source>
        <dbReference type="EMBL" id="OHT45853.1"/>
    </source>
</evidence>
<feature type="transmembrane region" description="Helical" evidence="1">
    <location>
        <begin position="35"/>
        <end position="54"/>
    </location>
</feature>
<dbReference type="Proteomes" id="UP000198319">
    <property type="component" value="Unassembled WGS sequence"/>
</dbReference>
<evidence type="ECO:0000313" key="5">
    <source>
        <dbReference type="Proteomes" id="UP000198319"/>
    </source>
</evidence>
<keyword evidence="1" id="KW-0472">Membrane</keyword>